<protein>
    <submittedName>
        <fullName evidence="1">Uncharacterized protein</fullName>
    </submittedName>
</protein>
<organism evidence="1 2">
    <name type="scientific">Streptomyces alboflavus</name>
    <dbReference type="NCBI Taxonomy" id="67267"/>
    <lineage>
        <taxon>Bacteria</taxon>
        <taxon>Bacillati</taxon>
        <taxon>Actinomycetota</taxon>
        <taxon>Actinomycetes</taxon>
        <taxon>Kitasatosporales</taxon>
        <taxon>Streptomycetaceae</taxon>
        <taxon>Streptomyces</taxon>
    </lineage>
</organism>
<sequence length="73" mass="8357">MPEERTLYRVVFVYYAGPVVQRRAVGMDVSTHPLRRHEDVIEDVRELLTEKGYDLREAAPSIKAVGVEISREG</sequence>
<gene>
    <name evidence="1" type="ORF">SMD44_07352</name>
</gene>
<dbReference type="Proteomes" id="UP000195880">
    <property type="component" value="Chromosome"/>
</dbReference>
<dbReference type="EMBL" id="CP021748">
    <property type="protein sequence ID" value="ARX87870.1"/>
    <property type="molecule type" value="Genomic_DNA"/>
</dbReference>
<evidence type="ECO:0000313" key="1">
    <source>
        <dbReference type="EMBL" id="ARX87870.1"/>
    </source>
</evidence>
<dbReference type="RefSeq" id="WP_087886603.1">
    <property type="nucleotide sequence ID" value="NZ_CP021748.1"/>
</dbReference>
<reference evidence="1 2" key="1">
    <citation type="submission" date="2017-05" db="EMBL/GenBank/DDBJ databases">
        <title>Streptomyces alboflavus Genome sequencing and assembly.</title>
        <authorList>
            <person name="Wang Y."/>
            <person name="Du B."/>
            <person name="Ding Y."/>
            <person name="Liu H."/>
            <person name="Hou Q."/>
            <person name="Liu K."/>
            <person name="Wang C."/>
            <person name="Yao L."/>
        </authorList>
    </citation>
    <scope>NUCLEOTIDE SEQUENCE [LARGE SCALE GENOMIC DNA]</scope>
    <source>
        <strain evidence="1 2">MDJK44</strain>
    </source>
</reference>
<keyword evidence="2" id="KW-1185">Reference proteome</keyword>
<name>A0A1Z1WNB9_9ACTN</name>
<accession>A0A1Z1WNB9</accession>
<dbReference type="KEGG" id="salf:SMD44_07352"/>
<proteinExistence type="predicted"/>
<dbReference type="AlphaFoldDB" id="A0A1Z1WNB9"/>
<evidence type="ECO:0000313" key="2">
    <source>
        <dbReference type="Proteomes" id="UP000195880"/>
    </source>
</evidence>